<dbReference type="EMBL" id="CP001998">
    <property type="protein sequence ID" value="ADE54386.1"/>
    <property type="molecule type" value="Genomic_DNA"/>
</dbReference>
<accession>D5EIY7</accession>
<dbReference type="STRING" id="583355.Caka_1367"/>
<name>D5EIY7_CORAD</name>
<dbReference type="AlphaFoldDB" id="D5EIY7"/>
<dbReference type="KEGG" id="caa:Caka_1367"/>
<evidence type="ECO:0000313" key="2">
    <source>
        <dbReference type="Proteomes" id="UP000000925"/>
    </source>
</evidence>
<dbReference type="HOGENOM" id="CLU_3042388_0_0_0"/>
<protein>
    <submittedName>
        <fullName evidence="1">Uncharacterized protein</fullName>
    </submittedName>
</protein>
<sequence length="54" mass="5977">MFQTLWTEKAVGRVLAAFKCGLFHTYGEARKALTLGALKKLKYFGVGVAKLESK</sequence>
<reference evidence="1 2" key="1">
    <citation type="journal article" date="2010" name="Stand. Genomic Sci.">
        <title>Complete genome sequence of Coraliomargarita akajimensis type strain (04OKA010-24).</title>
        <authorList>
            <person name="Mavromatis K."/>
            <person name="Abt B."/>
            <person name="Brambilla E."/>
            <person name="Lapidus A."/>
            <person name="Copeland A."/>
            <person name="Deshpande S."/>
            <person name="Nolan M."/>
            <person name="Lucas S."/>
            <person name="Tice H."/>
            <person name="Cheng J.F."/>
            <person name="Han C."/>
            <person name="Detter J.C."/>
            <person name="Woyke T."/>
            <person name="Goodwin L."/>
            <person name="Pitluck S."/>
            <person name="Held B."/>
            <person name="Brettin T."/>
            <person name="Tapia R."/>
            <person name="Ivanova N."/>
            <person name="Mikhailova N."/>
            <person name="Pati A."/>
            <person name="Liolios K."/>
            <person name="Chen A."/>
            <person name="Palaniappan K."/>
            <person name="Land M."/>
            <person name="Hauser L."/>
            <person name="Chang Y.J."/>
            <person name="Jeffries C.D."/>
            <person name="Rohde M."/>
            <person name="Goker M."/>
            <person name="Bristow J."/>
            <person name="Eisen J.A."/>
            <person name="Markowitz V."/>
            <person name="Hugenholtz P."/>
            <person name="Klenk H.P."/>
            <person name="Kyrpides N.C."/>
        </authorList>
    </citation>
    <scope>NUCLEOTIDE SEQUENCE [LARGE SCALE GENOMIC DNA]</scope>
    <source>
        <strain evidence="2">DSM 45221 / IAM 15411 / JCM 23193 / KCTC 12865</strain>
    </source>
</reference>
<gene>
    <name evidence="1" type="ordered locus">Caka_1367</name>
</gene>
<proteinExistence type="predicted"/>
<dbReference type="Proteomes" id="UP000000925">
    <property type="component" value="Chromosome"/>
</dbReference>
<keyword evidence="2" id="KW-1185">Reference proteome</keyword>
<evidence type="ECO:0000313" key="1">
    <source>
        <dbReference type="EMBL" id="ADE54386.1"/>
    </source>
</evidence>
<organism evidence="1 2">
    <name type="scientific">Coraliomargarita akajimensis (strain DSM 45221 / IAM 15411 / JCM 23193 / KCTC 12865 / 04OKA010-24)</name>
    <dbReference type="NCBI Taxonomy" id="583355"/>
    <lineage>
        <taxon>Bacteria</taxon>
        <taxon>Pseudomonadati</taxon>
        <taxon>Verrucomicrobiota</taxon>
        <taxon>Opitutia</taxon>
        <taxon>Puniceicoccales</taxon>
        <taxon>Coraliomargaritaceae</taxon>
        <taxon>Coraliomargarita</taxon>
    </lineage>
</organism>